<keyword evidence="1" id="KW-0574">Periplasm</keyword>
<name>A0ABS4BIF0_9HYPH</name>
<dbReference type="PANTHER" id="PTHR36307:SF1">
    <property type="entry name" value="FLAGELLA BASAL BODY P-RING FORMATION PROTEIN FLGA"/>
    <property type="match status" value="1"/>
</dbReference>
<feature type="chain" id="PRO_5044956449" description="Flagella basal body P-ring formation protein FlgA" evidence="1">
    <location>
        <begin position="17"/>
        <end position="145"/>
    </location>
</feature>
<keyword evidence="3" id="KW-0282">Flagellum</keyword>
<comment type="function">
    <text evidence="1">Involved in the assembly process of the P-ring formation. It may associate with FlgF on the rod constituting a structure essential for the P-ring assembly or may act as a modulator protein for the P-ring assembly.</text>
</comment>
<proteinExistence type="inferred from homology"/>
<dbReference type="Gene3D" id="2.30.30.760">
    <property type="match status" value="1"/>
</dbReference>
<dbReference type="InterPro" id="IPR039246">
    <property type="entry name" value="Flagellar_FlgA"/>
</dbReference>
<comment type="subcellular location">
    <subcellularLocation>
        <location evidence="1">Periplasm</location>
    </subcellularLocation>
</comment>
<protein>
    <recommendedName>
        <fullName evidence="1">Flagella basal body P-ring formation protein FlgA</fullName>
    </recommendedName>
</protein>
<reference evidence="3 4" key="1">
    <citation type="submission" date="2021-04" db="EMBL/GenBank/DDBJ databases">
        <title>Whole genome sequence of Jiella sp. KSK16Y-1.</title>
        <authorList>
            <person name="Tuo L."/>
        </authorList>
    </citation>
    <scope>NUCLEOTIDE SEQUENCE [LARGE SCALE GENOMIC DNA]</scope>
    <source>
        <strain evidence="3 4">KSK16Y-1</strain>
    </source>
</reference>
<dbReference type="Proteomes" id="UP000678276">
    <property type="component" value="Unassembled WGS sequence"/>
</dbReference>
<dbReference type="PANTHER" id="PTHR36307">
    <property type="entry name" value="FLAGELLA BASAL BODY P-RING FORMATION PROTEIN FLGA"/>
    <property type="match status" value="1"/>
</dbReference>
<dbReference type="Pfam" id="PF13144">
    <property type="entry name" value="ChapFlgA"/>
    <property type="match status" value="1"/>
</dbReference>
<keyword evidence="1" id="KW-1005">Bacterial flagellum biogenesis</keyword>
<comment type="similarity">
    <text evidence="1">Belongs to the FlgA family.</text>
</comment>
<evidence type="ECO:0000313" key="3">
    <source>
        <dbReference type="EMBL" id="MBP0615740.1"/>
    </source>
</evidence>
<evidence type="ECO:0000313" key="4">
    <source>
        <dbReference type="Proteomes" id="UP000678276"/>
    </source>
</evidence>
<keyword evidence="4" id="KW-1185">Reference proteome</keyword>
<evidence type="ECO:0000259" key="2">
    <source>
        <dbReference type="Pfam" id="PF13144"/>
    </source>
</evidence>
<sequence>MPGLGAALLAALPAGAAEMEMPVPVTIVYPGQSIAERGLTTSAFIVKDDKIELFALNETMLEGMVAKRTLLPGNAIRLTDIALPDLVKAGAQVTLIYREESLVITGIGTALGSGATGDVVKVRNIDSGIVVSGVVASDGTIRIEG</sequence>
<feature type="domain" description="Flagella basal body P-ring formation protein FlgA SAF" evidence="2">
    <location>
        <begin position="61"/>
        <end position="143"/>
    </location>
</feature>
<accession>A0ABS4BIF0</accession>
<dbReference type="NCBIfam" id="TIGR03170">
    <property type="entry name" value="flgA_cterm"/>
    <property type="match status" value="1"/>
</dbReference>
<comment type="caution">
    <text evidence="3">The sequence shown here is derived from an EMBL/GenBank/DDBJ whole genome shotgun (WGS) entry which is preliminary data.</text>
</comment>
<gene>
    <name evidence="3" type="primary">flgA</name>
    <name evidence="3" type="ORF">J6595_09125</name>
</gene>
<dbReference type="InterPro" id="IPR017585">
    <property type="entry name" value="SAF_FlgA"/>
</dbReference>
<keyword evidence="3" id="KW-0966">Cell projection</keyword>
<dbReference type="EMBL" id="JAGJCF010000004">
    <property type="protein sequence ID" value="MBP0615740.1"/>
    <property type="molecule type" value="Genomic_DNA"/>
</dbReference>
<evidence type="ECO:0000256" key="1">
    <source>
        <dbReference type="RuleBase" id="RU362063"/>
    </source>
</evidence>
<feature type="signal peptide" evidence="1">
    <location>
        <begin position="1"/>
        <end position="16"/>
    </location>
</feature>
<organism evidence="3 4">
    <name type="scientific">Jiella mangrovi</name>
    <dbReference type="NCBI Taxonomy" id="2821407"/>
    <lineage>
        <taxon>Bacteria</taxon>
        <taxon>Pseudomonadati</taxon>
        <taxon>Pseudomonadota</taxon>
        <taxon>Alphaproteobacteria</taxon>
        <taxon>Hyphomicrobiales</taxon>
        <taxon>Aurantimonadaceae</taxon>
        <taxon>Jiella</taxon>
    </lineage>
</organism>
<keyword evidence="1" id="KW-0732">Signal</keyword>
<dbReference type="RefSeq" id="WP_209594138.1">
    <property type="nucleotide sequence ID" value="NZ_JAGJCF010000004.1"/>
</dbReference>
<keyword evidence="3" id="KW-0969">Cilium</keyword>